<accession>A0A2K2CHC3</accession>
<dbReference type="Proteomes" id="UP000008810">
    <property type="component" value="Chromosome 5"/>
</dbReference>
<keyword evidence="1" id="KW-0812">Transmembrane</keyword>
<keyword evidence="1" id="KW-0472">Membrane</keyword>
<evidence type="ECO:0000313" key="4">
    <source>
        <dbReference type="Proteomes" id="UP000008810"/>
    </source>
</evidence>
<reference evidence="2" key="2">
    <citation type="submission" date="2017-06" db="EMBL/GenBank/DDBJ databases">
        <title>WGS assembly of Brachypodium distachyon.</title>
        <authorList>
            <consortium name="The International Brachypodium Initiative"/>
            <person name="Lucas S."/>
            <person name="Harmon-Smith M."/>
            <person name="Lail K."/>
            <person name="Tice H."/>
            <person name="Grimwood J."/>
            <person name="Bruce D."/>
            <person name="Barry K."/>
            <person name="Shu S."/>
            <person name="Lindquist E."/>
            <person name="Wang M."/>
            <person name="Pitluck S."/>
            <person name="Vogel J.P."/>
            <person name="Garvin D.F."/>
            <person name="Mockler T.C."/>
            <person name="Schmutz J."/>
            <person name="Rokhsar D."/>
            <person name="Bevan M.W."/>
        </authorList>
    </citation>
    <scope>NUCLEOTIDE SEQUENCE</scope>
    <source>
        <strain evidence="2">Bd21</strain>
    </source>
</reference>
<keyword evidence="4" id="KW-1185">Reference proteome</keyword>
<organism evidence="2">
    <name type="scientific">Brachypodium distachyon</name>
    <name type="common">Purple false brome</name>
    <name type="synonym">Trachynia distachya</name>
    <dbReference type="NCBI Taxonomy" id="15368"/>
    <lineage>
        <taxon>Eukaryota</taxon>
        <taxon>Viridiplantae</taxon>
        <taxon>Streptophyta</taxon>
        <taxon>Embryophyta</taxon>
        <taxon>Tracheophyta</taxon>
        <taxon>Spermatophyta</taxon>
        <taxon>Magnoliopsida</taxon>
        <taxon>Liliopsida</taxon>
        <taxon>Poales</taxon>
        <taxon>Poaceae</taxon>
        <taxon>BOP clade</taxon>
        <taxon>Pooideae</taxon>
        <taxon>Stipodae</taxon>
        <taxon>Brachypodieae</taxon>
        <taxon>Brachypodium</taxon>
    </lineage>
</organism>
<dbReference type="OrthoDB" id="720631at2759"/>
<dbReference type="EnsemblPlants" id="PNT61421">
    <property type="protein sequence ID" value="PNT61421"/>
    <property type="gene ID" value="BRADI_5g15057v3"/>
</dbReference>
<protein>
    <submittedName>
        <fullName evidence="2 3">Uncharacterized protein</fullName>
    </submittedName>
</protein>
<gene>
    <name evidence="2" type="ORF">BRADI_5g15057v3</name>
</gene>
<evidence type="ECO:0000313" key="2">
    <source>
        <dbReference type="EMBL" id="PNT61421.1"/>
    </source>
</evidence>
<evidence type="ECO:0000256" key="1">
    <source>
        <dbReference type="SAM" id="Phobius"/>
    </source>
</evidence>
<dbReference type="EMBL" id="CM000884">
    <property type="protein sequence ID" value="PNT61421.1"/>
    <property type="molecule type" value="Genomic_DNA"/>
</dbReference>
<reference evidence="3" key="3">
    <citation type="submission" date="2018-08" db="UniProtKB">
        <authorList>
            <consortium name="EnsemblPlants"/>
        </authorList>
    </citation>
    <scope>IDENTIFICATION</scope>
    <source>
        <strain evidence="3">cv. Bd21</strain>
    </source>
</reference>
<name>A0A2K2CHC3_BRADI</name>
<dbReference type="Gramene" id="PNT61421">
    <property type="protein sequence ID" value="PNT61421"/>
    <property type="gene ID" value="BRADI_5g15057v3"/>
</dbReference>
<dbReference type="InParanoid" id="A0A2K2CHC3"/>
<reference evidence="2 3" key="1">
    <citation type="journal article" date="2010" name="Nature">
        <title>Genome sequencing and analysis of the model grass Brachypodium distachyon.</title>
        <authorList>
            <consortium name="International Brachypodium Initiative"/>
        </authorList>
    </citation>
    <scope>NUCLEOTIDE SEQUENCE [LARGE SCALE GENOMIC DNA]</scope>
    <source>
        <strain evidence="2 3">Bd21</strain>
    </source>
</reference>
<sequence length="101" mass="11462">MCRGRAQSRCSRWSYGACKWPPYLQAEGRPSSFLLVKWPYGRQFNVRLVAIVSNYGSLVAPSGFVPGDGEVDPERMLRIRLHFFFLVLGPFCNFQGLVTCV</sequence>
<feature type="transmembrane region" description="Helical" evidence="1">
    <location>
        <begin position="81"/>
        <end position="98"/>
    </location>
</feature>
<proteinExistence type="predicted"/>
<dbReference type="AlphaFoldDB" id="A0A2K2CHC3"/>
<keyword evidence="1" id="KW-1133">Transmembrane helix</keyword>
<evidence type="ECO:0000313" key="3">
    <source>
        <dbReference type="EnsemblPlants" id="PNT61421"/>
    </source>
</evidence>